<keyword evidence="2" id="KW-1185">Reference proteome</keyword>
<proteinExistence type="predicted"/>
<dbReference type="Proteomes" id="UP000184287">
    <property type="component" value="Unassembled WGS sequence"/>
</dbReference>
<dbReference type="AlphaFoldDB" id="A0A1M5KXK0"/>
<sequence length="68" mass="8268">MRKFCRIHVNKHRWVLELAQKGQKFSKPEDLLKNLYVFEFLVVPWNKSLLEKDLESKLIRHIEDFSPT</sequence>
<evidence type="ECO:0000313" key="2">
    <source>
        <dbReference type="Proteomes" id="UP000184287"/>
    </source>
</evidence>
<evidence type="ECO:0000313" key="1">
    <source>
        <dbReference type="EMBL" id="SHG57400.1"/>
    </source>
</evidence>
<protein>
    <submittedName>
        <fullName evidence="1">Uncharacterized protein</fullName>
    </submittedName>
</protein>
<dbReference type="STRING" id="288992.SAMN04488522_106128"/>
<reference evidence="2" key="1">
    <citation type="submission" date="2016-11" db="EMBL/GenBank/DDBJ databases">
        <authorList>
            <person name="Varghese N."/>
            <person name="Submissions S."/>
        </authorList>
    </citation>
    <scope>NUCLEOTIDE SEQUENCE [LARGE SCALE GENOMIC DNA]</scope>
    <source>
        <strain evidence="2">DSM 16990</strain>
    </source>
</reference>
<accession>A0A1M5KXK0</accession>
<gene>
    <name evidence="1" type="ORF">SAMN04488522_106128</name>
</gene>
<name>A0A1M5KXK0_9SPHI</name>
<dbReference type="EMBL" id="FQUQ01000006">
    <property type="protein sequence ID" value="SHG57400.1"/>
    <property type="molecule type" value="Genomic_DNA"/>
</dbReference>
<organism evidence="1 2">
    <name type="scientific">Pedobacter caeni</name>
    <dbReference type="NCBI Taxonomy" id="288992"/>
    <lineage>
        <taxon>Bacteria</taxon>
        <taxon>Pseudomonadati</taxon>
        <taxon>Bacteroidota</taxon>
        <taxon>Sphingobacteriia</taxon>
        <taxon>Sphingobacteriales</taxon>
        <taxon>Sphingobacteriaceae</taxon>
        <taxon>Pedobacter</taxon>
    </lineage>
</organism>